<dbReference type="AlphaFoldDB" id="A0A091D9G7"/>
<evidence type="ECO:0000256" key="6">
    <source>
        <dbReference type="ARBA" id="ARBA00022771"/>
    </source>
</evidence>
<evidence type="ECO:0000256" key="1">
    <source>
        <dbReference type="ARBA" id="ARBA00003767"/>
    </source>
</evidence>
<dbReference type="InterPro" id="IPR013087">
    <property type="entry name" value="Znf_C2H2_type"/>
</dbReference>
<keyword evidence="6 12" id="KW-0863">Zinc-finger</keyword>
<keyword evidence="15" id="KW-1185">Reference proteome</keyword>
<dbReference type="PROSITE" id="PS50157">
    <property type="entry name" value="ZINC_FINGER_C2H2_2"/>
    <property type="match status" value="4"/>
</dbReference>
<gene>
    <name evidence="14" type="ORF">H920_19076</name>
</gene>
<evidence type="ECO:0000256" key="4">
    <source>
        <dbReference type="ARBA" id="ARBA00022723"/>
    </source>
</evidence>
<evidence type="ECO:0000259" key="13">
    <source>
        <dbReference type="PROSITE" id="PS50157"/>
    </source>
</evidence>
<reference evidence="14 15" key="1">
    <citation type="submission" date="2013-11" db="EMBL/GenBank/DDBJ databases">
        <title>The Damaraland mole rat (Fukomys damarensis) genome and evolution of African mole rats.</title>
        <authorList>
            <person name="Gladyshev V.N."/>
            <person name="Fang X."/>
        </authorList>
    </citation>
    <scope>NUCLEOTIDE SEQUENCE [LARGE SCALE GENOMIC DNA]</scope>
    <source>
        <tissue evidence="14">Liver</tissue>
    </source>
</reference>
<evidence type="ECO:0000256" key="12">
    <source>
        <dbReference type="PROSITE-ProRule" id="PRU00042"/>
    </source>
</evidence>
<proteinExistence type="inferred from homology"/>
<evidence type="ECO:0000256" key="8">
    <source>
        <dbReference type="ARBA" id="ARBA00023015"/>
    </source>
</evidence>
<dbReference type="GO" id="GO:0010468">
    <property type="term" value="P:regulation of gene expression"/>
    <property type="evidence" value="ECO:0007669"/>
    <property type="project" value="TreeGrafter"/>
</dbReference>
<dbReference type="SMART" id="SM00355">
    <property type="entry name" value="ZnF_C2H2"/>
    <property type="match status" value="4"/>
</dbReference>
<keyword evidence="5" id="KW-0677">Repeat</keyword>
<dbReference type="Pfam" id="PF00096">
    <property type="entry name" value="zf-C2H2"/>
    <property type="match status" value="2"/>
</dbReference>
<keyword evidence="7" id="KW-0862">Zinc</keyword>
<evidence type="ECO:0000256" key="7">
    <source>
        <dbReference type="ARBA" id="ARBA00022833"/>
    </source>
</evidence>
<keyword evidence="8" id="KW-0805">Transcription regulation</keyword>
<protein>
    <submittedName>
        <fullName evidence="14">Zinc finger protein 333</fullName>
    </submittedName>
</protein>
<feature type="domain" description="C2H2-type" evidence="13">
    <location>
        <begin position="146"/>
        <end position="173"/>
    </location>
</feature>
<evidence type="ECO:0000256" key="11">
    <source>
        <dbReference type="ARBA" id="ARBA00023242"/>
    </source>
</evidence>
<evidence type="ECO:0000313" key="15">
    <source>
        <dbReference type="Proteomes" id="UP000028990"/>
    </source>
</evidence>
<evidence type="ECO:0000256" key="2">
    <source>
        <dbReference type="ARBA" id="ARBA00004123"/>
    </source>
</evidence>
<dbReference type="GO" id="GO:0005634">
    <property type="term" value="C:nucleus"/>
    <property type="evidence" value="ECO:0007669"/>
    <property type="project" value="UniProtKB-SubCell"/>
</dbReference>
<dbReference type="PROSITE" id="PS00028">
    <property type="entry name" value="ZINC_FINGER_C2H2_1"/>
    <property type="match status" value="3"/>
</dbReference>
<evidence type="ECO:0000256" key="9">
    <source>
        <dbReference type="ARBA" id="ARBA00023125"/>
    </source>
</evidence>
<dbReference type="GO" id="GO:0008270">
    <property type="term" value="F:zinc ion binding"/>
    <property type="evidence" value="ECO:0007669"/>
    <property type="project" value="UniProtKB-KW"/>
</dbReference>
<feature type="domain" description="C2H2-type" evidence="13">
    <location>
        <begin position="202"/>
        <end position="221"/>
    </location>
</feature>
<dbReference type="Pfam" id="PF13465">
    <property type="entry name" value="zf-H2C2_2"/>
    <property type="match status" value="1"/>
</dbReference>
<keyword evidence="4" id="KW-0479">Metal-binding</keyword>
<comment type="function">
    <text evidence="1">May be involved in transcriptional regulation.</text>
</comment>
<dbReference type="SUPFAM" id="SSF57667">
    <property type="entry name" value="beta-beta-alpha zinc fingers"/>
    <property type="match status" value="2"/>
</dbReference>
<dbReference type="InterPro" id="IPR036236">
    <property type="entry name" value="Znf_C2H2_sf"/>
</dbReference>
<feature type="domain" description="C2H2-type" evidence="13">
    <location>
        <begin position="174"/>
        <end position="201"/>
    </location>
</feature>
<evidence type="ECO:0000256" key="10">
    <source>
        <dbReference type="ARBA" id="ARBA00023163"/>
    </source>
</evidence>
<comment type="similarity">
    <text evidence="3">Belongs to the krueppel C2H2-type zinc-finger protein family.</text>
</comment>
<accession>A0A091D9G7</accession>
<dbReference type="FunFam" id="3.30.160.60:FF:000352">
    <property type="entry name" value="zinc finger protein 3 homolog"/>
    <property type="match status" value="1"/>
</dbReference>
<dbReference type="EMBL" id="KN125026">
    <property type="protein sequence ID" value="KFO19491.1"/>
    <property type="molecule type" value="Genomic_DNA"/>
</dbReference>
<evidence type="ECO:0000313" key="14">
    <source>
        <dbReference type="EMBL" id="KFO19491.1"/>
    </source>
</evidence>
<dbReference type="FunFam" id="3.30.160.60:FF:001004">
    <property type="entry name" value="Zinc finger protein 426"/>
    <property type="match status" value="1"/>
</dbReference>
<dbReference type="PANTHER" id="PTHR16515">
    <property type="entry name" value="PR DOMAIN ZINC FINGER PROTEIN"/>
    <property type="match status" value="1"/>
</dbReference>
<evidence type="ECO:0000256" key="5">
    <source>
        <dbReference type="ARBA" id="ARBA00022737"/>
    </source>
</evidence>
<keyword evidence="10" id="KW-0804">Transcription</keyword>
<keyword evidence="9" id="KW-0238">DNA-binding</keyword>
<comment type="subcellular location">
    <subcellularLocation>
        <location evidence="2">Nucleus</location>
    </subcellularLocation>
</comment>
<feature type="domain" description="C2H2-type" evidence="13">
    <location>
        <begin position="118"/>
        <end position="145"/>
    </location>
</feature>
<dbReference type="Proteomes" id="UP000028990">
    <property type="component" value="Unassembled WGS sequence"/>
</dbReference>
<sequence>MTWECPHSQLCHLPFPLHPFSVALPSRDPAWLQVDAIKEEARARGLPTTWSQEQPQCGEKLYKYTKLGKPFSSIEPLCEYHGDLAEEPFYESQENRNYFFQDALLMTPEKICSVNKTYACNQCEKTFCYSSHLMRHKKMHTAEKFFKCQECRQAFKYSSNLRRHLRTHTGEKPFECGQCGKAFTRNFNLVLHQRNHTGEKPYVCKDCGKAFNQPSSLRSHM</sequence>
<organism evidence="14 15">
    <name type="scientific">Fukomys damarensis</name>
    <name type="common">Damaraland mole rat</name>
    <name type="synonym">Cryptomys damarensis</name>
    <dbReference type="NCBI Taxonomy" id="885580"/>
    <lineage>
        <taxon>Eukaryota</taxon>
        <taxon>Metazoa</taxon>
        <taxon>Chordata</taxon>
        <taxon>Craniata</taxon>
        <taxon>Vertebrata</taxon>
        <taxon>Euteleostomi</taxon>
        <taxon>Mammalia</taxon>
        <taxon>Eutheria</taxon>
        <taxon>Euarchontoglires</taxon>
        <taxon>Glires</taxon>
        <taxon>Rodentia</taxon>
        <taxon>Hystricomorpha</taxon>
        <taxon>Bathyergidae</taxon>
        <taxon>Fukomys</taxon>
    </lineage>
</organism>
<dbReference type="Gene3D" id="3.30.160.60">
    <property type="entry name" value="Classic Zinc Finger"/>
    <property type="match status" value="4"/>
</dbReference>
<dbReference type="GO" id="GO:0003677">
    <property type="term" value="F:DNA binding"/>
    <property type="evidence" value="ECO:0007669"/>
    <property type="project" value="UniProtKB-KW"/>
</dbReference>
<name>A0A091D9G7_FUKDA</name>
<keyword evidence="11" id="KW-0539">Nucleus</keyword>
<dbReference type="PANTHER" id="PTHR16515:SF57">
    <property type="entry name" value="ZINC FINGER PROTEIN 154-LIKE"/>
    <property type="match status" value="1"/>
</dbReference>
<dbReference type="InterPro" id="IPR050331">
    <property type="entry name" value="Zinc_finger"/>
</dbReference>
<dbReference type="FunFam" id="3.30.160.60:FF:000045">
    <property type="entry name" value="ZFP69 zinc finger protein B"/>
    <property type="match status" value="1"/>
</dbReference>
<evidence type="ECO:0000256" key="3">
    <source>
        <dbReference type="ARBA" id="ARBA00006991"/>
    </source>
</evidence>
<dbReference type="FunFam" id="3.30.160.60:FF:000801">
    <property type="entry name" value="zinc finger protein 461 isoform X2"/>
    <property type="match status" value="1"/>
</dbReference>